<dbReference type="GO" id="GO:0032456">
    <property type="term" value="P:endocytic recycling"/>
    <property type="evidence" value="ECO:0007669"/>
    <property type="project" value="InterPro"/>
</dbReference>
<dbReference type="GO" id="GO:0005829">
    <property type="term" value="C:cytosol"/>
    <property type="evidence" value="ECO:0007669"/>
    <property type="project" value="GOC"/>
</dbReference>
<organism evidence="3">
    <name type="scientific">Prasinoderma singulare</name>
    <dbReference type="NCBI Taxonomy" id="676789"/>
    <lineage>
        <taxon>Eukaryota</taxon>
        <taxon>Viridiplantae</taxon>
        <taxon>Prasinodermophyta</taxon>
        <taxon>Prasinodermophyceae</taxon>
        <taxon>Prasinodermales</taxon>
        <taxon>Prasinodermaceae</taxon>
        <taxon>Prasinoderma</taxon>
    </lineage>
</organism>
<evidence type="ECO:0000259" key="2">
    <source>
        <dbReference type="Pfam" id="PF10474"/>
    </source>
</evidence>
<dbReference type="Pfam" id="PF10474">
    <property type="entry name" value="Syndetin_C"/>
    <property type="match status" value="1"/>
</dbReference>
<protein>
    <recommendedName>
        <fullName evidence="2">Syndetin C-terminal domain-containing protein</fullName>
    </recommendedName>
</protein>
<dbReference type="InterPro" id="IPR040047">
    <property type="entry name" value="VPS50"/>
</dbReference>
<dbReference type="EMBL" id="HBHY01015249">
    <property type="protein sequence ID" value="CAE0144357.1"/>
    <property type="molecule type" value="Transcribed_RNA"/>
</dbReference>
<dbReference type="PANTHER" id="PTHR13258:SF0">
    <property type="entry name" value="SYNDETIN"/>
    <property type="match status" value="1"/>
</dbReference>
<dbReference type="PANTHER" id="PTHR13258">
    <property type="entry name" value="SYNDETIN"/>
    <property type="match status" value="1"/>
</dbReference>
<gene>
    <name evidence="3" type="ORF">PSIN1315_LOCUS9823</name>
</gene>
<evidence type="ECO:0000313" key="3">
    <source>
        <dbReference type="EMBL" id="CAE0144357.1"/>
    </source>
</evidence>
<feature type="region of interest" description="Disordered" evidence="1">
    <location>
        <begin position="403"/>
        <end position="460"/>
    </location>
</feature>
<evidence type="ECO:0000256" key="1">
    <source>
        <dbReference type="SAM" id="MobiDB-lite"/>
    </source>
</evidence>
<feature type="compositionally biased region" description="Low complexity" evidence="1">
    <location>
        <begin position="224"/>
        <end position="233"/>
    </location>
</feature>
<accession>A0A7S3FG78</accession>
<dbReference type="GO" id="GO:1990745">
    <property type="term" value="C:EARP complex"/>
    <property type="evidence" value="ECO:0007669"/>
    <property type="project" value="InterPro"/>
</dbReference>
<proteinExistence type="predicted"/>
<dbReference type="GO" id="GO:0042147">
    <property type="term" value="P:retrograde transport, endosome to Golgi"/>
    <property type="evidence" value="ECO:0007669"/>
    <property type="project" value="InterPro"/>
</dbReference>
<feature type="domain" description="Syndetin C-terminal" evidence="2">
    <location>
        <begin position="476"/>
        <end position="707"/>
    </location>
</feature>
<feature type="region of interest" description="Disordered" evidence="1">
    <location>
        <begin position="207"/>
        <end position="259"/>
    </location>
</feature>
<dbReference type="AlphaFoldDB" id="A0A7S3FG78"/>
<sequence length="712" mass="75087">MCALFEVLCSYHGMLAWHLRAVSKAPPATDPVAENAASEAEAEAAAAAAAAAAHERDTCAVIAAALKRGRRTVWDLAARRVAALLSSDSLATSGSESYMQVVEWTSSFIAAGEAFCGSEAGALRQRLQHQTLKYFGAQHKRSMGVLKDMLNKEAWQPLPVEALEAYHRSARAQVPASAERLKAATTVKQGDFEVFVSEGVERLFSSASAGGSSNGGAQDGDVSGGSAPTTPAASGGGAVAEQDSKQAPGSDAAADKAGQDAPTLTAAALRIGTSWKRYAELMELLPPIAPQIFRGASEMYELYMLSIFQLFGKREALAMELSANTSDAQAMLTPRLRTALLRIAKERGINVTHWRPVRRAAEDNGGSAAAAEAAVAPPVAEKKSSGGMMSKLGARFDKLSDKLSARTPPKLSRTASASSSGGGGGGAHAVALPRMQTALEARQGQPVSPGAPPTPEAIADASARSRMEAILSSGNMYGLKESSIATESLAWVAGEVKGMRQRLVAQLPPGDGKAAGQFFSRTVEAADDLREHVLKSVSRLLLNSAAFAHALAGARFDAREVGDRHSAYVDVILNSFRQFSTKVSVAGVTGGVANVMFDDAIAATAEALVQGFAQHRKCTNEGRALMSLDLQTLSAGLRELRHGELPPNLDLVAEYIRAFYLPQEDVLGWAARHPEYTITQVVALIKSAADSQGWKRKDRNAIIERVEAGDLI</sequence>
<dbReference type="InterPro" id="IPR019514">
    <property type="entry name" value="Syndetin_C"/>
</dbReference>
<feature type="region of interest" description="Disordered" evidence="1">
    <location>
        <begin position="362"/>
        <end position="387"/>
    </location>
</feature>
<dbReference type="GO" id="GO:0000149">
    <property type="term" value="F:SNARE binding"/>
    <property type="evidence" value="ECO:0007669"/>
    <property type="project" value="TreeGrafter"/>
</dbReference>
<reference evidence="3" key="1">
    <citation type="submission" date="2021-01" db="EMBL/GenBank/DDBJ databases">
        <authorList>
            <person name="Corre E."/>
            <person name="Pelletier E."/>
            <person name="Niang G."/>
            <person name="Scheremetjew M."/>
            <person name="Finn R."/>
            <person name="Kale V."/>
            <person name="Holt S."/>
            <person name="Cochrane G."/>
            <person name="Meng A."/>
            <person name="Brown T."/>
            <person name="Cohen L."/>
        </authorList>
    </citation>
    <scope>NUCLEOTIDE SEQUENCE</scope>
    <source>
        <strain evidence="3">RCC927</strain>
    </source>
</reference>
<name>A0A7S3FG78_9VIRI</name>
<feature type="compositionally biased region" description="Low complexity" evidence="1">
    <location>
        <begin position="368"/>
        <end position="379"/>
    </location>
</feature>